<keyword evidence="3" id="KW-1185">Reference proteome</keyword>
<dbReference type="EMBL" id="BAABFB010000017">
    <property type="protein sequence ID" value="GAA4472528.1"/>
    <property type="molecule type" value="Genomic_DNA"/>
</dbReference>
<protein>
    <recommendedName>
        <fullName evidence="4">GAF domain-containing protein</fullName>
    </recommendedName>
</protein>
<feature type="transmembrane region" description="Helical" evidence="1">
    <location>
        <begin position="21"/>
        <end position="40"/>
    </location>
</feature>
<reference evidence="3" key="1">
    <citation type="journal article" date="2019" name="Int. J. Syst. Evol. Microbiol.">
        <title>The Global Catalogue of Microorganisms (GCM) 10K type strain sequencing project: providing services to taxonomists for standard genome sequencing and annotation.</title>
        <authorList>
            <consortium name="The Broad Institute Genomics Platform"/>
            <consortium name="The Broad Institute Genome Sequencing Center for Infectious Disease"/>
            <person name="Wu L."/>
            <person name="Ma J."/>
        </authorList>
    </citation>
    <scope>NUCLEOTIDE SEQUENCE [LARGE SCALE GENOMIC DNA]</scope>
    <source>
        <strain evidence="3">JCM 32206</strain>
    </source>
</reference>
<feature type="transmembrane region" description="Helical" evidence="1">
    <location>
        <begin position="46"/>
        <end position="70"/>
    </location>
</feature>
<keyword evidence="1" id="KW-1133">Transmembrane helix</keyword>
<name>A0ABP8NWF0_9NOCA</name>
<gene>
    <name evidence="2" type="ORF">GCM10023094_04720</name>
</gene>
<evidence type="ECO:0000313" key="2">
    <source>
        <dbReference type="EMBL" id="GAA4472528.1"/>
    </source>
</evidence>
<evidence type="ECO:0000313" key="3">
    <source>
        <dbReference type="Proteomes" id="UP001501183"/>
    </source>
</evidence>
<accession>A0ABP8NWF0</accession>
<comment type="caution">
    <text evidence="2">The sequence shown here is derived from an EMBL/GenBank/DDBJ whole genome shotgun (WGS) entry which is preliminary data.</text>
</comment>
<sequence>MGRRARWDGTRTWAYTHKKPVLVCTQIITLALGGWFGGLSTAHRGAWFLLLLVPIGVLLVIQVSVGAATVSKSRDRIRSAMEEGMEAVIRALAIPCDWTDTNTGRVRGGCHLVDAERSELQPLAFVGPELFDDFRPISLRDATTADFAIVKAFNQGGIVKSNVTRRVNSKSGVKVRENLSSVVAVPVCINENGTCEVIGTVSLDADVKLKDWCGSAGNTDQVIRHLASAAAELAAGDIRLWQH</sequence>
<keyword evidence="1" id="KW-0472">Membrane</keyword>
<dbReference type="Proteomes" id="UP001501183">
    <property type="component" value="Unassembled WGS sequence"/>
</dbReference>
<proteinExistence type="predicted"/>
<organism evidence="2 3">
    <name type="scientific">Rhodococcus olei</name>
    <dbReference type="NCBI Taxonomy" id="2161675"/>
    <lineage>
        <taxon>Bacteria</taxon>
        <taxon>Bacillati</taxon>
        <taxon>Actinomycetota</taxon>
        <taxon>Actinomycetes</taxon>
        <taxon>Mycobacteriales</taxon>
        <taxon>Nocardiaceae</taxon>
        <taxon>Rhodococcus</taxon>
    </lineage>
</organism>
<keyword evidence="1" id="KW-0812">Transmembrane</keyword>
<evidence type="ECO:0008006" key="4">
    <source>
        <dbReference type="Google" id="ProtNLM"/>
    </source>
</evidence>
<evidence type="ECO:0000256" key="1">
    <source>
        <dbReference type="SAM" id="Phobius"/>
    </source>
</evidence>